<keyword evidence="5 6" id="KW-0472">Membrane</keyword>
<dbReference type="eggNOG" id="COG4177">
    <property type="taxonomic scope" value="Bacteria"/>
</dbReference>
<keyword evidence="4 6" id="KW-1133">Transmembrane helix</keyword>
<gene>
    <name evidence="7" type="ORF">CtesDRAFT_PD3865</name>
</gene>
<comment type="subcellular location">
    <subcellularLocation>
        <location evidence="1">Cell membrane</location>
        <topology evidence="1">Multi-pass membrane protein</topology>
    </subcellularLocation>
</comment>
<dbReference type="Pfam" id="PF02653">
    <property type="entry name" value="BPD_transp_2"/>
    <property type="match status" value="1"/>
</dbReference>
<comment type="caution">
    <text evidence="7">The sequence shown here is derived from an EMBL/GenBank/DDBJ whole genome shotgun (WGS) entry which is preliminary data.</text>
</comment>
<dbReference type="GO" id="GO:0005886">
    <property type="term" value="C:plasma membrane"/>
    <property type="evidence" value="ECO:0007669"/>
    <property type="project" value="UniProtKB-SubCell"/>
</dbReference>
<evidence type="ECO:0000313" key="8">
    <source>
        <dbReference type="Proteomes" id="UP000003039"/>
    </source>
</evidence>
<dbReference type="GO" id="GO:0015658">
    <property type="term" value="F:branched-chain amino acid transmembrane transporter activity"/>
    <property type="evidence" value="ECO:0007669"/>
    <property type="project" value="InterPro"/>
</dbReference>
<dbReference type="EMBL" id="AAUJ02000001">
    <property type="protein sequence ID" value="EED68917.1"/>
    <property type="molecule type" value="Genomic_DNA"/>
</dbReference>
<dbReference type="CDD" id="cd06581">
    <property type="entry name" value="TM_PBP1_LivM_like"/>
    <property type="match status" value="1"/>
</dbReference>
<accession>B7X5V5</accession>
<feature type="transmembrane region" description="Helical" evidence="6">
    <location>
        <begin position="153"/>
        <end position="171"/>
    </location>
</feature>
<dbReference type="OrthoDB" id="9814461at2"/>
<feature type="transmembrane region" description="Helical" evidence="6">
    <location>
        <begin position="202"/>
        <end position="221"/>
    </location>
</feature>
<evidence type="ECO:0000256" key="2">
    <source>
        <dbReference type="ARBA" id="ARBA00022475"/>
    </source>
</evidence>
<evidence type="ECO:0000256" key="6">
    <source>
        <dbReference type="SAM" id="Phobius"/>
    </source>
</evidence>
<dbReference type="RefSeq" id="WP_003057690.1">
    <property type="nucleotide sequence ID" value="NZ_AAUJ02000001.1"/>
</dbReference>
<feature type="transmembrane region" description="Helical" evidence="6">
    <location>
        <begin position="241"/>
        <end position="265"/>
    </location>
</feature>
<evidence type="ECO:0000256" key="1">
    <source>
        <dbReference type="ARBA" id="ARBA00004651"/>
    </source>
</evidence>
<feature type="transmembrane region" description="Helical" evidence="6">
    <location>
        <begin position="84"/>
        <end position="104"/>
    </location>
</feature>
<protein>
    <submittedName>
        <fullName evidence="7">Inner-membrane translocator</fullName>
    </submittedName>
</protein>
<dbReference type="PANTHER" id="PTHR30482">
    <property type="entry name" value="HIGH-AFFINITY BRANCHED-CHAIN AMINO ACID TRANSPORT SYSTEM PERMEASE"/>
    <property type="match status" value="1"/>
</dbReference>
<evidence type="ECO:0000256" key="3">
    <source>
        <dbReference type="ARBA" id="ARBA00022692"/>
    </source>
</evidence>
<keyword evidence="2" id="KW-1003">Cell membrane</keyword>
<feature type="transmembrane region" description="Helical" evidence="6">
    <location>
        <begin position="277"/>
        <end position="296"/>
    </location>
</feature>
<evidence type="ECO:0000313" key="7">
    <source>
        <dbReference type="EMBL" id="EED68917.1"/>
    </source>
</evidence>
<organism evidence="7 8">
    <name type="scientific">Comamonas testosteroni (strain DSM 14576 / KF-1)</name>
    <name type="common">Pseudomonas testosteroni</name>
    <dbReference type="NCBI Taxonomy" id="399795"/>
    <lineage>
        <taxon>Bacteria</taxon>
        <taxon>Pseudomonadati</taxon>
        <taxon>Pseudomonadota</taxon>
        <taxon>Betaproteobacteria</taxon>
        <taxon>Burkholderiales</taxon>
        <taxon>Comamonadaceae</taxon>
        <taxon>Comamonas</taxon>
    </lineage>
</organism>
<dbReference type="AlphaFoldDB" id="B7X5V5"/>
<dbReference type="Proteomes" id="UP000003039">
    <property type="component" value="Unassembled WGS sequence"/>
</dbReference>
<evidence type="ECO:0000256" key="5">
    <source>
        <dbReference type="ARBA" id="ARBA00023136"/>
    </source>
</evidence>
<dbReference type="InterPro" id="IPR043428">
    <property type="entry name" value="LivM-like"/>
</dbReference>
<sequence>MNQHRKEILIWAVSAVALLGLALLPRWLTDEYYLSLMISILMYCVLATAWALFSGPTRYISLATVAFFGMGAYVTAVFGESLPWVAVLGIAAGVGLVMALIVGLSTLRLSGVYFVIFSFGLAELVKQLVTWWEVNITKDLGRYVFVEITQLDIYWQLLAMLALVLALRALINRSRLGLALRVIGEDETVATHVGINTTTAKLLLFAVSAVFITVTGAIMAPRWTYIDPSIAFAPAVSFQTLIMALLGGAGALFGPILGAVPLVLLFEYLAANFPNHFSILLGLVFIVIVYFIPQGLSGVLARLLGRNAASKGDQP</sequence>
<name>B7X5V5_COMTK</name>
<feature type="transmembrane region" description="Helical" evidence="6">
    <location>
        <begin position="59"/>
        <end position="78"/>
    </location>
</feature>
<proteinExistence type="predicted"/>
<dbReference type="InterPro" id="IPR001851">
    <property type="entry name" value="ABC_transp_permease"/>
</dbReference>
<feature type="transmembrane region" description="Helical" evidence="6">
    <location>
        <begin position="32"/>
        <end position="52"/>
    </location>
</feature>
<keyword evidence="3 6" id="KW-0812">Transmembrane</keyword>
<dbReference type="PANTHER" id="PTHR30482:SF10">
    <property type="entry name" value="HIGH-AFFINITY BRANCHED-CHAIN AMINO ACID TRANSPORT PROTEIN BRAE"/>
    <property type="match status" value="1"/>
</dbReference>
<feature type="transmembrane region" description="Helical" evidence="6">
    <location>
        <begin position="111"/>
        <end position="133"/>
    </location>
</feature>
<reference evidence="7 8" key="1">
    <citation type="journal article" date="2004" name="Appl. Environ. Microbiol.">
        <title>Mineralization of individual congeners of linear alkylbenzenesulfonate by defined pairs of heterotrophic bacteria.</title>
        <authorList>
            <person name="Schleheck D."/>
            <person name="Knepper T.P."/>
            <person name="Fischer K."/>
            <person name="Cook A.M."/>
        </authorList>
    </citation>
    <scope>NUCLEOTIDE SEQUENCE [LARGE SCALE GENOMIC DNA]</scope>
    <source>
        <strain evidence="8">DSM 14576 / KF-1</strain>
    </source>
</reference>
<evidence type="ECO:0000256" key="4">
    <source>
        <dbReference type="ARBA" id="ARBA00022989"/>
    </source>
</evidence>